<evidence type="ECO:0000313" key="2">
    <source>
        <dbReference type="EMBL" id="UTI66361.1"/>
    </source>
</evidence>
<dbReference type="InterPro" id="IPR016181">
    <property type="entry name" value="Acyl_CoA_acyltransferase"/>
</dbReference>
<gene>
    <name evidence="2" type="ORF">NBH00_09160</name>
</gene>
<keyword evidence="3" id="KW-1185">Reference proteome</keyword>
<dbReference type="Gene3D" id="3.40.630.30">
    <property type="match status" value="1"/>
</dbReference>
<dbReference type="EMBL" id="CP098502">
    <property type="protein sequence ID" value="UTI66361.1"/>
    <property type="molecule type" value="Genomic_DNA"/>
</dbReference>
<proteinExistence type="predicted"/>
<protein>
    <submittedName>
        <fullName evidence="2">GNAT family N-acetyltransferase</fullName>
    </submittedName>
</protein>
<dbReference type="SUPFAM" id="SSF55729">
    <property type="entry name" value="Acyl-CoA N-acyltransferases (Nat)"/>
    <property type="match status" value="1"/>
</dbReference>
<evidence type="ECO:0000313" key="3">
    <source>
        <dbReference type="Proteomes" id="UP001056035"/>
    </source>
</evidence>
<name>A0ABY5DYU6_9ACTN</name>
<accession>A0ABY5DYU6</accession>
<dbReference type="RefSeq" id="WP_254573032.1">
    <property type="nucleotide sequence ID" value="NZ_CP098502.1"/>
</dbReference>
<organism evidence="2 3">
    <name type="scientific">Paraconexibacter antarcticus</name>
    <dbReference type="NCBI Taxonomy" id="2949664"/>
    <lineage>
        <taxon>Bacteria</taxon>
        <taxon>Bacillati</taxon>
        <taxon>Actinomycetota</taxon>
        <taxon>Thermoleophilia</taxon>
        <taxon>Solirubrobacterales</taxon>
        <taxon>Paraconexibacteraceae</taxon>
        <taxon>Paraconexibacter</taxon>
    </lineage>
</organism>
<reference evidence="2 3" key="1">
    <citation type="submission" date="2022-06" db="EMBL/GenBank/DDBJ databases">
        <title>Paraconexibacter antarcticus.</title>
        <authorList>
            <person name="Kim C.S."/>
        </authorList>
    </citation>
    <scope>NUCLEOTIDE SEQUENCE [LARGE SCALE GENOMIC DNA]</scope>
    <source>
        <strain evidence="2 3">02-257</strain>
    </source>
</reference>
<evidence type="ECO:0000259" key="1">
    <source>
        <dbReference type="Pfam" id="PF13480"/>
    </source>
</evidence>
<dbReference type="InterPro" id="IPR038740">
    <property type="entry name" value="BioF2-like_GNAT_dom"/>
</dbReference>
<dbReference type="Pfam" id="PF13480">
    <property type="entry name" value="Acetyltransf_6"/>
    <property type="match status" value="1"/>
</dbReference>
<dbReference type="Proteomes" id="UP001056035">
    <property type="component" value="Chromosome"/>
</dbReference>
<feature type="domain" description="BioF2-like acetyltransferase" evidence="1">
    <location>
        <begin position="154"/>
        <end position="286"/>
    </location>
</feature>
<sequence>MTAAATSEAVAAEPWVTLFNRPAFHALNLTGSARRLDARVHAADGRLVGALTGVVSDGVFVSGHSAPYGGVDLARDRETPAHVAALVDGALARLRDEGVRTARVRLPPACLGASDGLVEFTLLNRGFRVERCELNQHIDLTGLVDAGAYRAALRSPARRALRPLLADPAFRFEEATTPAAWDRAYATLAANRAARGRRLSLSRDYVERARRALGGAVTVHELLRDEDAVAAALVYRVRPGCALVVAWGDAGHGLEGSPMNLLAHRVVEQALAEGVRILDLGVSNEPEPGPSGGLEANGGLVQFKQSVLARTHPRLTLVKELA</sequence>